<evidence type="ECO:0000313" key="3">
    <source>
        <dbReference type="Proteomes" id="UP001362999"/>
    </source>
</evidence>
<sequence>MSDVRRHVTDDSNDEDEGEARRRRGPAAAMVDPGEGKEGGKVTRCRYERYEDEEEIARRKSKGGGVTGILDIDVKTLQGRAIQHRRTEGLRAGNEADPVQWGVDLHVMEEERGKGVQTHRRLAAESRPKLVSRWRDRGRGSQALELYRRISRSPNKKLIQHIHTGKGAGVGIHRSEFKKGRRTSTVWIVRIIAYLDSVHGNPAFIKQLKDLPNRFFRGYFAQSSPHPPPFRPLVVVGRAGDRVDEAGGTVSGRRKFLQGIYYEDKEQAICWSPAFSSPTSSWSQFMKFKSTANRFCKFIGYHEQVEVFAAQDVHRSDLLSDFNPVITYVSAS</sequence>
<dbReference type="AlphaFoldDB" id="A0AAW0ANU4"/>
<evidence type="ECO:0000313" key="2">
    <source>
        <dbReference type="EMBL" id="KAK7013758.1"/>
    </source>
</evidence>
<evidence type="ECO:0000256" key="1">
    <source>
        <dbReference type="SAM" id="MobiDB-lite"/>
    </source>
</evidence>
<dbReference type="EMBL" id="JAWWNJ010000058">
    <property type="protein sequence ID" value="KAK7013758.1"/>
    <property type="molecule type" value="Genomic_DNA"/>
</dbReference>
<feature type="region of interest" description="Disordered" evidence="1">
    <location>
        <begin position="1"/>
        <end position="43"/>
    </location>
</feature>
<dbReference type="Proteomes" id="UP001362999">
    <property type="component" value="Unassembled WGS sequence"/>
</dbReference>
<organism evidence="2 3">
    <name type="scientific">Favolaschia claudopus</name>
    <dbReference type="NCBI Taxonomy" id="2862362"/>
    <lineage>
        <taxon>Eukaryota</taxon>
        <taxon>Fungi</taxon>
        <taxon>Dikarya</taxon>
        <taxon>Basidiomycota</taxon>
        <taxon>Agaricomycotina</taxon>
        <taxon>Agaricomycetes</taxon>
        <taxon>Agaricomycetidae</taxon>
        <taxon>Agaricales</taxon>
        <taxon>Marasmiineae</taxon>
        <taxon>Mycenaceae</taxon>
        <taxon>Favolaschia</taxon>
    </lineage>
</organism>
<keyword evidence="3" id="KW-1185">Reference proteome</keyword>
<name>A0AAW0ANU4_9AGAR</name>
<reference evidence="2 3" key="1">
    <citation type="journal article" date="2024" name="J Genomics">
        <title>Draft genome sequencing and assembly of Favolaschia claudopus CIRM-BRFM 2984 isolated from oak limbs.</title>
        <authorList>
            <person name="Navarro D."/>
            <person name="Drula E."/>
            <person name="Chaduli D."/>
            <person name="Cazenave R."/>
            <person name="Ahrendt S."/>
            <person name="Wang J."/>
            <person name="Lipzen A."/>
            <person name="Daum C."/>
            <person name="Barry K."/>
            <person name="Grigoriev I.V."/>
            <person name="Favel A."/>
            <person name="Rosso M.N."/>
            <person name="Martin F."/>
        </authorList>
    </citation>
    <scope>NUCLEOTIDE SEQUENCE [LARGE SCALE GENOMIC DNA]</scope>
    <source>
        <strain evidence="2 3">CIRM-BRFM 2984</strain>
    </source>
</reference>
<protein>
    <submittedName>
        <fullName evidence="2">Uncharacterized protein</fullName>
    </submittedName>
</protein>
<gene>
    <name evidence="2" type="ORF">R3P38DRAFT_2788031</name>
</gene>
<proteinExistence type="predicted"/>
<feature type="compositionally biased region" description="Basic and acidic residues" evidence="1">
    <location>
        <begin position="34"/>
        <end position="43"/>
    </location>
</feature>
<accession>A0AAW0ANU4</accession>
<feature type="compositionally biased region" description="Basic and acidic residues" evidence="1">
    <location>
        <begin position="1"/>
        <end position="10"/>
    </location>
</feature>
<comment type="caution">
    <text evidence="2">The sequence shown here is derived from an EMBL/GenBank/DDBJ whole genome shotgun (WGS) entry which is preliminary data.</text>
</comment>